<dbReference type="InterPro" id="IPR036249">
    <property type="entry name" value="Thioredoxin-like_sf"/>
</dbReference>
<feature type="domain" description="Thioredoxin" evidence="2">
    <location>
        <begin position="32"/>
        <end position="168"/>
    </location>
</feature>
<protein>
    <submittedName>
        <fullName evidence="3">Thioredoxin fold domain-containing protein</fullName>
    </submittedName>
</protein>
<dbReference type="PANTHER" id="PTHR15337">
    <property type="entry name" value="ANTERIOR GRADIENT PROTEIN-RELATED"/>
    <property type="match status" value="1"/>
</dbReference>
<proteinExistence type="predicted"/>
<dbReference type="Proteomes" id="UP000426027">
    <property type="component" value="Chromosome"/>
</dbReference>
<dbReference type="InterPro" id="IPR051099">
    <property type="entry name" value="AGR/TXD"/>
</dbReference>
<dbReference type="PANTHER" id="PTHR15337:SF11">
    <property type="entry name" value="THIOREDOXIN DOMAIN-CONTAINING PROTEIN"/>
    <property type="match status" value="1"/>
</dbReference>
<dbReference type="Gene3D" id="3.40.30.10">
    <property type="entry name" value="Glutaredoxin"/>
    <property type="match status" value="1"/>
</dbReference>
<keyword evidence="4" id="KW-1185">Reference proteome</keyword>
<dbReference type="InterPro" id="IPR012336">
    <property type="entry name" value="Thioredoxin-like_fold"/>
</dbReference>
<reference evidence="3 4" key="1">
    <citation type="submission" date="2019-11" db="EMBL/GenBank/DDBJ databases">
        <authorList>
            <person name="Im W.T."/>
        </authorList>
    </citation>
    <scope>NUCLEOTIDE SEQUENCE [LARGE SCALE GENOMIC DNA]</scope>
    <source>
        <strain evidence="3 4">SB-02</strain>
    </source>
</reference>
<evidence type="ECO:0000313" key="3">
    <source>
        <dbReference type="EMBL" id="QGW28079.1"/>
    </source>
</evidence>
<dbReference type="AlphaFoldDB" id="A0A6I6GSH5"/>
<evidence type="ECO:0000259" key="2">
    <source>
        <dbReference type="PROSITE" id="PS51352"/>
    </source>
</evidence>
<gene>
    <name evidence="3" type="ORF">GLV81_08185</name>
</gene>
<dbReference type="PROSITE" id="PS51352">
    <property type="entry name" value="THIOREDOXIN_2"/>
    <property type="match status" value="1"/>
</dbReference>
<dbReference type="EMBL" id="CP046566">
    <property type="protein sequence ID" value="QGW28079.1"/>
    <property type="molecule type" value="Genomic_DNA"/>
</dbReference>
<evidence type="ECO:0000256" key="1">
    <source>
        <dbReference type="ARBA" id="ARBA00022729"/>
    </source>
</evidence>
<dbReference type="KEGG" id="fls:GLV81_08185"/>
<organism evidence="3 4">
    <name type="scientific">Phnomibacter ginsenosidimutans</name>
    <dbReference type="NCBI Taxonomy" id="2676868"/>
    <lineage>
        <taxon>Bacteria</taxon>
        <taxon>Pseudomonadati</taxon>
        <taxon>Bacteroidota</taxon>
        <taxon>Chitinophagia</taxon>
        <taxon>Chitinophagales</taxon>
        <taxon>Chitinophagaceae</taxon>
        <taxon>Phnomibacter</taxon>
    </lineage>
</organism>
<sequence>MLQTSRTVVLWFILLHMKQLFTALLFVCSLSLAAQETGIHFEHNTTWQAVLEKAKKENKYIFVDAFTTWCGPCKMMAKNIFPKPEVGEFFNPNFINLKVQLDTTKNDNAEVKAWYKDAHDIMVNYNVQVFPTYLFLDPNGKLVHRSVGSSDAATFIAKAKRALDPATQYFTLKEKFTAGDRTPALLKTLANAAMEAYDMPNVKVFADAYVATQQDLLTKENIEFLSKLTQSSQDKGFALMLQHTEAFDAVLGKGKTKNTVRAIILQEDVFPVIWSPTGKAFQWNTLQQDLQKKYGKTGEETAAYAQVFYYQQTGNWDDFAPAVTKFMQQYGSDLPAAELNSFAWAIFEHCSDMNCVEQAVEWAKKAAIEKDANYYDTYANLLYKSGKRKEAIAAQEQTIALAKATGNANVDDFEATLAKMKKGEKTW</sequence>
<dbReference type="SUPFAM" id="SSF52833">
    <property type="entry name" value="Thioredoxin-like"/>
    <property type="match status" value="1"/>
</dbReference>
<name>A0A6I6GSH5_9BACT</name>
<evidence type="ECO:0000313" key="4">
    <source>
        <dbReference type="Proteomes" id="UP000426027"/>
    </source>
</evidence>
<dbReference type="InterPro" id="IPR013766">
    <property type="entry name" value="Thioredoxin_domain"/>
</dbReference>
<keyword evidence="1" id="KW-0732">Signal</keyword>
<accession>A0A6I6GSH5</accession>
<dbReference type="Pfam" id="PF13098">
    <property type="entry name" value="Thioredoxin_2"/>
    <property type="match status" value="1"/>
</dbReference>